<evidence type="ECO:0000313" key="3">
    <source>
        <dbReference type="EMBL" id="GLQ11478.1"/>
    </source>
</evidence>
<feature type="domain" description="Activator of Hsp90 ATPase homologue 1/2-like C-terminal" evidence="2">
    <location>
        <begin position="21"/>
        <end position="144"/>
    </location>
</feature>
<name>A0ABQ5UJW2_9HYPH</name>
<evidence type="ECO:0000259" key="2">
    <source>
        <dbReference type="Pfam" id="PF08327"/>
    </source>
</evidence>
<proteinExistence type="inferred from homology"/>
<dbReference type="Gene3D" id="3.30.530.20">
    <property type="match status" value="1"/>
</dbReference>
<evidence type="ECO:0000313" key="4">
    <source>
        <dbReference type="Proteomes" id="UP001161406"/>
    </source>
</evidence>
<organism evidence="3 4">
    <name type="scientific">Devosia yakushimensis</name>
    <dbReference type="NCBI Taxonomy" id="470028"/>
    <lineage>
        <taxon>Bacteria</taxon>
        <taxon>Pseudomonadati</taxon>
        <taxon>Pseudomonadota</taxon>
        <taxon>Alphaproteobacteria</taxon>
        <taxon>Hyphomicrobiales</taxon>
        <taxon>Devosiaceae</taxon>
        <taxon>Devosia</taxon>
    </lineage>
</organism>
<reference evidence="3" key="1">
    <citation type="journal article" date="2014" name="Int. J. Syst. Evol. Microbiol.">
        <title>Complete genome of a new Firmicutes species belonging to the dominant human colonic microbiota ('Ruminococcus bicirculans') reveals two chromosomes and a selective capacity to utilize plant glucans.</title>
        <authorList>
            <consortium name="NISC Comparative Sequencing Program"/>
            <person name="Wegmann U."/>
            <person name="Louis P."/>
            <person name="Goesmann A."/>
            <person name="Henrissat B."/>
            <person name="Duncan S.H."/>
            <person name="Flint H.J."/>
        </authorList>
    </citation>
    <scope>NUCLEOTIDE SEQUENCE</scope>
    <source>
        <strain evidence="3">NBRC 103855</strain>
    </source>
</reference>
<reference evidence="3" key="2">
    <citation type="submission" date="2023-01" db="EMBL/GenBank/DDBJ databases">
        <title>Draft genome sequence of Devosia yakushimensis strain NBRC 103855.</title>
        <authorList>
            <person name="Sun Q."/>
            <person name="Mori K."/>
        </authorList>
    </citation>
    <scope>NUCLEOTIDE SEQUENCE</scope>
    <source>
        <strain evidence="3">NBRC 103855</strain>
    </source>
</reference>
<sequence>MPQKTETMADTELFIDRSFAAPAALVFRLWSDAELLKRWFGPKDFTCPSYVVDFRVGGAYRGVIRSPHYPDGWFGGTFKEIVPNRKIVMSFAWEQGSGLTDRNDITITLSEADGVTHQRFHQAPFARIEERDSHLGGWTECLDKQVDFSRANPA</sequence>
<comment type="similarity">
    <text evidence="1">Belongs to the AHA1 family.</text>
</comment>
<keyword evidence="4" id="KW-1185">Reference proteome</keyword>
<accession>A0ABQ5UJW2</accession>
<evidence type="ECO:0000256" key="1">
    <source>
        <dbReference type="ARBA" id="ARBA00006817"/>
    </source>
</evidence>
<gene>
    <name evidence="3" type="ORF">GCM10007913_34100</name>
</gene>
<dbReference type="InterPro" id="IPR023393">
    <property type="entry name" value="START-like_dom_sf"/>
</dbReference>
<comment type="caution">
    <text evidence="3">The sequence shown here is derived from an EMBL/GenBank/DDBJ whole genome shotgun (WGS) entry which is preliminary data.</text>
</comment>
<dbReference type="EMBL" id="BSNG01000001">
    <property type="protein sequence ID" value="GLQ11478.1"/>
    <property type="molecule type" value="Genomic_DNA"/>
</dbReference>
<dbReference type="SUPFAM" id="SSF55961">
    <property type="entry name" value="Bet v1-like"/>
    <property type="match status" value="1"/>
</dbReference>
<protein>
    <submittedName>
        <fullName evidence="3">Activator of HSP90 ATPase</fullName>
    </submittedName>
</protein>
<dbReference type="Pfam" id="PF08327">
    <property type="entry name" value="AHSA1"/>
    <property type="match status" value="1"/>
</dbReference>
<dbReference type="Proteomes" id="UP001161406">
    <property type="component" value="Unassembled WGS sequence"/>
</dbReference>
<dbReference type="CDD" id="cd07814">
    <property type="entry name" value="SRPBCC_CalC_Aha1-like"/>
    <property type="match status" value="1"/>
</dbReference>
<dbReference type="RefSeq" id="WP_284392766.1">
    <property type="nucleotide sequence ID" value="NZ_BSNG01000001.1"/>
</dbReference>
<dbReference type="InterPro" id="IPR013538">
    <property type="entry name" value="ASHA1/2-like_C"/>
</dbReference>